<feature type="region of interest" description="Disordered" evidence="1">
    <location>
        <begin position="80"/>
        <end position="112"/>
    </location>
</feature>
<dbReference type="OrthoDB" id="5862332at2759"/>
<accession>A0A811K1I1</accession>
<proteinExistence type="predicted"/>
<evidence type="ECO:0000256" key="1">
    <source>
        <dbReference type="SAM" id="MobiDB-lite"/>
    </source>
</evidence>
<evidence type="ECO:0000313" key="3">
    <source>
        <dbReference type="Proteomes" id="UP000614601"/>
    </source>
</evidence>
<sequence>MCEWYKLYGDRLTIIERFYMNIPNILETSANFDFNLPADLNDITPCCGKYPKGINSNDSSNEGKLNQFYALHYGPEYRTSRQVQAEQSLEKESSKMSSNSHKSASKLDKTDN</sequence>
<organism evidence="2 3">
    <name type="scientific">Bursaphelenchus okinawaensis</name>
    <dbReference type="NCBI Taxonomy" id="465554"/>
    <lineage>
        <taxon>Eukaryota</taxon>
        <taxon>Metazoa</taxon>
        <taxon>Ecdysozoa</taxon>
        <taxon>Nematoda</taxon>
        <taxon>Chromadorea</taxon>
        <taxon>Rhabditida</taxon>
        <taxon>Tylenchina</taxon>
        <taxon>Tylenchomorpha</taxon>
        <taxon>Aphelenchoidea</taxon>
        <taxon>Aphelenchoididae</taxon>
        <taxon>Bursaphelenchus</taxon>
    </lineage>
</organism>
<gene>
    <name evidence="2" type="ORF">BOKJ2_LOCUS2844</name>
</gene>
<evidence type="ECO:0000313" key="2">
    <source>
        <dbReference type="EMBL" id="CAD5209751.1"/>
    </source>
</evidence>
<dbReference type="EMBL" id="CAJFCW020000002">
    <property type="protein sequence ID" value="CAG9089990.1"/>
    <property type="molecule type" value="Genomic_DNA"/>
</dbReference>
<dbReference type="EMBL" id="CAJFDH010000002">
    <property type="protein sequence ID" value="CAD5209751.1"/>
    <property type="molecule type" value="Genomic_DNA"/>
</dbReference>
<protein>
    <submittedName>
        <fullName evidence="2">Uncharacterized protein</fullName>
    </submittedName>
</protein>
<name>A0A811K1I1_9BILA</name>
<dbReference type="Proteomes" id="UP000783686">
    <property type="component" value="Unassembled WGS sequence"/>
</dbReference>
<dbReference type="Proteomes" id="UP000614601">
    <property type="component" value="Unassembled WGS sequence"/>
</dbReference>
<dbReference type="AlphaFoldDB" id="A0A811K1I1"/>
<reference evidence="2" key="1">
    <citation type="submission" date="2020-09" db="EMBL/GenBank/DDBJ databases">
        <authorList>
            <person name="Kikuchi T."/>
        </authorList>
    </citation>
    <scope>NUCLEOTIDE SEQUENCE</scope>
    <source>
        <strain evidence="2">SH1</strain>
    </source>
</reference>
<keyword evidence="3" id="KW-1185">Reference proteome</keyword>
<comment type="caution">
    <text evidence="2">The sequence shown here is derived from an EMBL/GenBank/DDBJ whole genome shotgun (WGS) entry which is preliminary data.</text>
</comment>